<dbReference type="Gene3D" id="3.30.450.20">
    <property type="entry name" value="PAS domain"/>
    <property type="match status" value="1"/>
</dbReference>
<proteinExistence type="predicted"/>
<comment type="caution">
    <text evidence="10">The sequence shown here is derived from an EMBL/GenBank/DDBJ whole genome shotgun (WGS) entry which is preliminary data.</text>
</comment>
<sequence>MENRYQQLLNHLNMGRVLLELRRYQEALAQSELAISIAEEEAYKEEEALAYQLAADALQGLRRYAEAFSALQTYSERILAYKKEMYDSELMELQETFDFERQEQDINYLKEKETLQAALLDKRQNQIYLFTALLLLTVAVLGIVYYLFAEKKKVAQVLEVKNKKIETLIRELHHRVKNNLQIVSSLLNLQYQRTADPSTKEAIREGQSRLEAMTLIHKNLYMHEDFSGINMKDYLDFLTKSLAISYGFPVEAVHTRVELKEPMFNLDQAIPLGLS</sequence>
<dbReference type="Proteomes" id="UP000005551">
    <property type="component" value="Unassembled WGS sequence"/>
</dbReference>
<keyword evidence="8" id="KW-1133">Transmembrane helix</keyword>
<dbReference type="InterPro" id="IPR011495">
    <property type="entry name" value="Sig_transdc_His_kin_sub2_dim/P"/>
</dbReference>
<protein>
    <recommendedName>
        <fullName evidence="2">histidine kinase</fullName>
        <ecNumber evidence="2">2.7.13.3</ecNumber>
    </recommendedName>
</protein>
<keyword evidence="5" id="KW-0547">Nucleotide-binding</keyword>
<organism evidence="10 11">
    <name type="scientific">Nitritalea halalkaliphila LW7</name>
    <dbReference type="NCBI Taxonomy" id="1189621"/>
    <lineage>
        <taxon>Bacteria</taxon>
        <taxon>Pseudomonadati</taxon>
        <taxon>Bacteroidota</taxon>
        <taxon>Cytophagia</taxon>
        <taxon>Cytophagales</taxon>
        <taxon>Cyclobacteriaceae</taxon>
        <taxon>Nitritalea</taxon>
    </lineage>
</organism>
<evidence type="ECO:0000256" key="2">
    <source>
        <dbReference type="ARBA" id="ARBA00012438"/>
    </source>
</evidence>
<dbReference type="RefSeq" id="WP_009057333.1">
    <property type="nucleotide sequence ID" value="NZ_AJYA01000069.1"/>
</dbReference>
<keyword evidence="11" id="KW-1185">Reference proteome</keyword>
<dbReference type="GO" id="GO:0004673">
    <property type="term" value="F:protein histidine kinase activity"/>
    <property type="evidence" value="ECO:0007669"/>
    <property type="project" value="UniProtKB-EC"/>
</dbReference>
<accession>I5BTX3</accession>
<keyword evidence="7" id="KW-0067">ATP-binding</keyword>
<keyword evidence="8" id="KW-0472">Membrane</keyword>
<evidence type="ECO:0000256" key="6">
    <source>
        <dbReference type="ARBA" id="ARBA00022777"/>
    </source>
</evidence>
<keyword evidence="8" id="KW-0812">Transmembrane</keyword>
<evidence type="ECO:0000256" key="4">
    <source>
        <dbReference type="ARBA" id="ARBA00022679"/>
    </source>
</evidence>
<feature type="domain" description="Signal transduction histidine kinase subgroup 2 dimerisation and phosphoacceptor" evidence="9">
    <location>
        <begin position="171"/>
        <end position="246"/>
    </location>
</feature>
<dbReference type="SUPFAM" id="SSF48452">
    <property type="entry name" value="TPR-like"/>
    <property type="match status" value="1"/>
</dbReference>
<dbReference type="GO" id="GO:0005524">
    <property type="term" value="F:ATP binding"/>
    <property type="evidence" value="ECO:0007669"/>
    <property type="project" value="UniProtKB-KW"/>
</dbReference>
<evidence type="ECO:0000313" key="11">
    <source>
        <dbReference type="Proteomes" id="UP000005551"/>
    </source>
</evidence>
<evidence type="ECO:0000256" key="5">
    <source>
        <dbReference type="ARBA" id="ARBA00022741"/>
    </source>
</evidence>
<keyword evidence="3" id="KW-0597">Phosphoprotein</keyword>
<dbReference type="EMBL" id="AJYA01000069">
    <property type="protein sequence ID" value="EIM73025.1"/>
    <property type="molecule type" value="Genomic_DNA"/>
</dbReference>
<dbReference type="InterPro" id="IPR011990">
    <property type="entry name" value="TPR-like_helical_dom_sf"/>
</dbReference>
<evidence type="ECO:0000259" key="9">
    <source>
        <dbReference type="Pfam" id="PF07568"/>
    </source>
</evidence>
<evidence type="ECO:0000256" key="1">
    <source>
        <dbReference type="ARBA" id="ARBA00000085"/>
    </source>
</evidence>
<gene>
    <name evidence="10" type="ORF">A3SI_18779</name>
</gene>
<feature type="transmembrane region" description="Helical" evidence="8">
    <location>
        <begin position="127"/>
        <end position="148"/>
    </location>
</feature>
<dbReference type="PATRIC" id="fig|1189621.3.peg.3896"/>
<evidence type="ECO:0000256" key="8">
    <source>
        <dbReference type="SAM" id="Phobius"/>
    </source>
</evidence>
<dbReference type="PANTHER" id="PTHR41523:SF8">
    <property type="entry name" value="ETHYLENE RESPONSE SENSOR PROTEIN"/>
    <property type="match status" value="1"/>
</dbReference>
<evidence type="ECO:0000313" key="10">
    <source>
        <dbReference type="EMBL" id="EIM73025.1"/>
    </source>
</evidence>
<dbReference type="EC" id="2.7.13.3" evidence="2"/>
<dbReference type="Pfam" id="PF07568">
    <property type="entry name" value="HisKA_2"/>
    <property type="match status" value="1"/>
</dbReference>
<evidence type="ECO:0000256" key="7">
    <source>
        <dbReference type="ARBA" id="ARBA00022840"/>
    </source>
</evidence>
<evidence type="ECO:0000256" key="3">
    <source>
        <dbReference type="ARBA" id="ARBA00022553"/>
    </source>
</evidence>
<dbReference type="AlphaFoldDB" id="I5BTX3"/>
<reference evidence="10 11" key="1">
    <citation type="submission" date="2012-05" db="EMBL/GenBank/DDBJ databases">
        <title>Genome sequence of Nitritalea halalkaliphila LW7.</title>
        <authorList>
            <person name="Jangir P.K."/>
            <person name="Singh A."/>
            <person name="Shivaji S."/>
            <person name="Sharma R."/>
        </authorList>
    </citation>
    <scope>NUCLEOTIDE SEQUENCE [LARGE SCALE GENOMIC DNA]</scope>
    <source>
        <strain evidence="10 11">LW7</strain>
    </source>
</reference>
<dbReference type="OrthoDB" id="9767435at2"/>
<comment type="catalytic activity">
    <reaction evidence="1">
        <text>ATP + protein L-histidine = ADP + protein N-phospho-L-histidine.</text>
        <dbReference type="EC" id="2.7.13.3"/>
    </reaction>
</comment>
<dbReference type="STRING" id="1189621.A3SI_18779"/>
<dbReference type="PANTHER" id="PTHR41523">
    <property type="entry name" value="TWO-COMPONENT SYSTEM SENSOR PROTEIN"/>
    <property type="match status" value="1"/>
</dbReference>
<keyword evidence="6 10" id="KW-0418">Kinase</keyword>
<keyword evidence="4" id="KW-0808">Transferase</keyword>
<name>I5BTX3_9BACT</name>